<evidence type="ECO:0000259" key="5">
    <source>
        <dbReference type="PROSITE" id="PS50983"/>
    </source>
</evidence>
<evidence type="ECO:0000256" key="4">
    <source>
        <dbReference type="ARBA" id="ARBA00022729"/>
    </source>
</evidence>
<dbReference type="PATRIC" id="fig|1121362.3.peg.2191"/>
<evidence type="ECO:0000256" key="3">
    <source>
        <dbReference type="ARBA" id="ARBA00022448"/>
    </source>
</evidence>
<dbReference type="InterPro" id="IPR051313">
    <property type="entry name" value="Bact_iron-sidero_bind"/>
</dbReference>
<dbReference type="AlphaFoldDB" id="M1P907"/>
<proteinExistence type="inferred from homology"/>
<dbReference type="InterPro" id="IPR002491">
    <property type="entry name" value="ABC_transptr_periplasmic_BD"/>
</dbReference>
<dbReference type="PROSITE" id="PS50983">
    <property type="entry name" value="FE_B12_PBP"/>
    <property type="match status" value="1"/>
</dbReference>
<dbReference type="KEGG" id="chn:A605_10805"/>
<dbReference type="PANTHER" id="PTHR30532:SF24">
    <property type="entry name" value="FERRIC ENTEROBACTIN-BINDING PERIPLASMIC PROTEIN FEPB"/>
    <property type="match status" value="1"/>
</dbReference>
<dbReference type="Pfam" id="PF01497">
    <property type="entry name" value="Peripla_BP_2"/>
    <property type="match status" value="1"/>
</dbReference>
<organism evidence="6 7">
    <name type="scientific">Corynebacterium halotolerans YIM 70093 = DSM 44683</name>
    <dbReference type="NCBI Taxonomy" id="1121362"/>
    <lineage>
        <taxon>Bacteria</taxon>
        <taxon>Bacillati</taxon>
        <taxon>Actinomycetota</taxon>
        <taxon>Actinomycetes</taxon>
        <taxon>Mycobacteriales</taxon>
        <taxon>Corynebacteriaceae</taxon>
        <taxon>Corynebacterium</taxon>
    </lineage>
</organism>
<sequence length="325" mass="34327">MAVGTGAVGAAALLLTGCTSSVDTTSTGEQAAGATVSTKFGDVTVPEDAERVVALGWGDAETALALGVQPVGASDWLDFGGNGVGPWAEGLYDRPPEIIGTLEPDYERIAALQPDLILDVKSSGDQERYERLSQIAPTVGVPEGGDSYLTPLDAQVEMIATALGKEDEGEQLLDDLDAQFEQARNAHPEFEGSSVAVASFTSEGWGAYVEGSERVQFMQQLGFEQSEDVAALTAQGFTAPVSQEQLDVLDADLLVVFPIYLPASEVTEQAEFQRLPAVEGGHAIVFDEGDPEEQAISQAYSLNSVLSIPYALEKMVPLAAEKVRQ</sequence>
<evidence type="ECO:0000256" key="1">
    <source>
        <dbReference type="ARBA" id="ARBA00004196"/>
    </source>
</evidence>
<keyword evidence="7" id="KW-1185">Reference proteome</keyword>
<protein>
    <submittedName>
        <fullName evidence="6">Putative iron-siderophore ABC transportersubstrate-binding protein</fullName>
    </submittedName>
</protein>
<evidence type="ECO:0000313" key="6">
    <source>
        <dbReference type="EMBL" id="AGF73161.1"/>
    </source>
</evidence>
<dbReference type="SUPFAM" id="SSF53807">
    <property type="entry name" value="Helical backbone' metal receptor"/>
    <property type="match status" value="1"/>
</dbReference>
<dbReference type="STRING" id="1121362.A605_10805"/>
<dbReference type="Gene3D" id="3.40.50.1980">
    <property type="entry name" value="Nitrogenase molybdenum iron protein domain"/>
    <property type="match status" value="2"/>
</dbReference>
<keyword evidence="3" id="KW-0813">Transport</keyword>
<dbReference type="Proteomes" id="UP000011723">
    <property type="component" value="Chromosome"/>
</dbReference>
<evidence type="ECO:0000313" key="7">
    <source>
        <dbReference type="Proteomes" id="UP000011723"/>
    </source>
</evidence>
<dbReference type="GO" id="GO:0030288">
    <property type="term" value="C:outer membrane-bounded periplasmic space"/>
    <property type="evidence" value="ECO:0007669"/>
    <property type="project" value="TreeGrafter"/>
</dbReference>
<dbReference type="CDD" id="cd01146">
    <property type="entry name" value="FhuD"/>
    <property type="match status" value="1"/>
</dbReference>
<dbReference type="HOGENOM" id="CLU_038034_1_1_11"/>
<comment type="similarity">
    <text evidence="2">Belongs to the bacterial solute-binding protein 8 family.</text>
</comment>
<dbReference type="EMBL" id="CP003697">
    <property type="protein sequence ID" value="AGF73161.1"/>
    <property type="molecule type" value="Genomic_DNA"/>
</dbReference>
<accession>M1P907</accession>
<feature type="domain" description="Fe/B12 periplasmic-binding" evidence="5">
    <location>
        <begin position="51"/>
        <end position="323"/>
    </location>
</feature>
<dbReference type="PANTHER" id="PTHR30532">
    <property type="entry name" value="IRON III DICITRATE-BINDING PERIPLASMIC PROTEIN"/>
    <property type="match status" value="1"/>
</dbReference>
<dbReference type="GO" id="GO:1901678">
    <property type="term" value="P:iron coordination entity transport"/>
    <property type="evidence" value="ECO:0007669"/>
    <property type="project" value="UniProtKB-ARBA"/>
</dbReference>
<evidence type="ECO:0000256" key="2">
    <source>
        <dbReference type="ARBA" id="ARBA00008814"/>
    </source>
</evidence>
<gene>
    <name evidence="6" type="ORF">A605_10805</name>
</gene>
<comment type="subcellular location">
    <subcellularLocation>
        <location evidence="1">Cell envelope</location>
    </subcellularLocation>
</comment>
<name>M1P907_9CORY</name>
<dbReference type="eggNOG" id="COG0614">
    <property type="taxonomic scope" value="Bacteria"/>
</dbReference>
<reference evidence="6 7" key="1">
    <citation type="journal article" date="2012" name="Stand. Genomic Sci.">
        <title>Genome sequence of the halotolerant bacterium Corynebacterium halotolerans type strain YIM 70093(T) (= DSM 44683(T)).</title>
        <authorList>
            <person name="Ruckert C."/>
            <person name="Albersmeier A."/>
            <person name="Al-Dilaimi A."/>
            <person name="Niehaus K."/>
            <person name="Szczepanowski R."/>
            <person name="Kalinowski J."/>
        </authorList>
    </citation>
    <scope>NUCLEOTIDE SEQUENCE [LARGE SCALE GENOMIC DNA]</scope>
    <source>
        <strain evidence="6">YIM 70093</strain>
    </source>
</reference>
<keyword evidence="4" id="KW-0732">Signal</keyword>